<evidence type="ECO:0000313" key="2">
    <source>
        <dbReference type="EMBL" id="CAF0909581.1"/>
    </source>
</evidence>
<organism evidence="2 5">
    <name type="scientific">Didymodactylos carnosus</name>
    <dbReference type="NCBI Taxonomy" id="1234261"/>
    <lineage>
        <taxon>Eukaryota</taxon>
        <taxon>Metazoa</taxon>
        <taxon>Spiralia</taxon>
        <taxon>Gnathifera</taxon>
        <taxon>Rotifera</taxon>
        <taxon>Eurotatoria</taxon>
        <taxon>Bdelloidea</taxon>
        <taxon>Philodinida</taxon>
        <taxon>Philodinidae</taxon>
        <taxon>Didymodactylos</taxon>
    </lineage>
</organism>
<proteinExistence type="predicted"/>
<accession>A0A814A4W0</accession>
<dbReference type="EMBL" id="CAJNOQ010001650">
    <property type="protein sequence ID" value="CAF0909581.1"/>
    <property type="molecule type" value="Genomic_DNA"/>
</dbReference>
<feature type="non-terminal residue" evidence="2">
    <location>
        <position position="1"/>
    </location>
</feature>
<dbReference type="EMBL" id="CAJNOK010000355">
    <property type="protein sequence ID" value="CAF0747202.1"/>
    <property type="molecule type" value="Genomic_DNA"/>
</dbReference>
<evidence type="ECO:0000313" key="5">
    <source>
        <dbReference type="Proteomes" id="UP000663829"/>
    </source>
</evidence>
<dbReference type="OrthoDB" id="9975795at2759"/>
<gene>
    <name evidence="2" type="ORF">GPM918_LOCUS9074</name>
    <name evidence="1" type="ORF">OVA965_LOCUS1797</name>
    <name evidence="4" type="ORF">SRO942_LOCUS9075</name>
    <name evidence="3" type="ORF">TMI583_LOCUS1797</name>
</gene>
<dbReference type="Proteomes" id="UP000663829">
    <property type="component" value="Unassembled WGS sequence"/>
</dbReference>
<dbReference type="Proteomes" id="UP000682733">
    <property type="component" value="Unassembled WGS sequence"/>
</dbReference>
<dbReference type="Proteomes" id="UP000677228">
    <property type="component" value="Unassembled WGS sequence"/>
</dbReference>
<comment type="caution">
    <text evidence="2">The sequence shown here is derived from an EMBL/GenBank/DDBJ whole genome shotgun (WGS) entry which is preliminary data.</text>
</comment>
<reference evidence="2" key="1">
    <citation type="submission" date="2021-02" db="EMBL/GenBank/DDBJ databases">
        <authorList>
            <person name="Nowell W R."/>
        </authorList>
    </citation>
    <scope>NUCLEOTIDE SEQUENCE</scope>
</reference>
<name>A0A814A4W0_9BILA</name>
<dbReference type="AlphaFoldDB" id="A0A814A4W0"/>
<evidence type="ECO:0000313" key="1">
    <source>
        <dbReference type="EMBL" id="CAF0747202.1"/>
    </source>
</evidence>
<keyword evidence="5" id="KW-1185">Reference proteome</keyword>
<protein>
    <submittedName>
        <fullName evidence="2">Uncharacterized protein</fullName>
    </submittedName>
</protein>
<dbReference type="EMBL" id="CAJOBA010000355">
    <property type="protein sequence ID" value="CAF3525454.1"/>
    <property type="molecule type" value="Genomic_DNA"/>
</dbReference>
<dbReference type="EMBL" id="CAJOBC010001650">
    <property type="protein sequence ID" value="CAF3690929.1"/>
    <property type="molecule type" value="Genomic_DNA"/>
</dbReference>
<evidence type="ECO:0000313" key="3">
    <source>
        <dbReference type="EMBL" id="CAF3525454.1"/>
    </source>
</evidence>
<dbReference type="Proteomes" id="UP000681722">
    <property type="component" value="Unassembled WGS sequence"/>
</dbReference>
<sequence>MMKRLSNNYHHNNFLNDNSNDLITHYKHSRDIDIHPSSDSSSSTDLLIQAELIPVENFSVVTEKVLEKLKYLAMKSNDEKLRELYNVVNHYVQYANNNNEYVLWMYDPNKEGLVLILKQFLNGILYYG</sequence>
<evidence type="ECO:0000313" key="4">
    <source>
        <dbReference type="EMBL" id="CAF3690929.1"/>
    </source>
</evidence>